<keyword evidence="2" id="KW-0472">Membrane</keyword>
<evidence type="ECO:0000256" key="2">
    <source>
        <dbReference type="SAM" id="Phobius"/>
    </source>
</evidence>
<dbReference type="EMBL" id="RHJS01000002">
    <property type="protein sequence ID" value="RRK35270.1"/>
    <property type="molecule type" value="Genomic_DNA"/>
</dbReference>
<keyword evidence="4" id="KW-1185">Reference proteome</keyword>
<feature type="region of interest" description="Disordered" evidence="1">
    <location>
        <begin position="180"/>
        <end position="207"/>
    </location>
</feature>
<keyword evidence="2" id="KW-1133">Transmembrane helix</keyword>
<dbReference type="Pfam" id="PF06898">
    <property type="entry name" value="YqfD"/>
    <property type="match status" value="1"/>
</dbReference>
<feature type="transmembrane region" description="Helical" evidence="2">
    <location>
        <begin position="88"/>
        <end position="108"/>
    </location>
</feature>
<dbReference type="AlphaFoldDB" id="A0A426DRB0"/>
<evidence type="ECO:0000313" key="3">
    <source>
        <dbReference type="EMBL" id="RRK35270.1"/>
    </source>
</evidence>
<organism evidence="3 4">
    <name type="scientific">Schaedlerella arabinosiphila</name>
    <dbReference type="NCBI Taxonomy" id="2044587"/>
    <lineage>
        <taxon>Bacteria</taxon>
        <taxon>Bacillati</taxon>
        <taxon>Bacillota</taxon>
        <taxon>Clostridia</taxon>
        <taxon>Lachnospirales</taxon>
        <taxon>Lachnospiraceae</taxon>
        <taxon>Schaedlerella</taxon>
    </lineage>
</organism>
<protein>
    <submittedName>
        <fullName evidence="3">Stage IV sporulation protein</fullName>
    </submittedName>
</protein>
<evidence type="ECO:0000313" key="4">
    <source>
        <dbReference type="Proteomes" id="UP000274920"/>
    </source>
</evidence>
<dbReference type="Proteomes" id="UP000274920">
    <property type="component" value="Unassembled WGS sequence"/>
</dbReference>
<sequence>MQAIFRYIRGYVKIRVQGYSPERFLNLCRYHQILIWGLMPRGNAYEMYLSLDGFRKLRPIIRKTHTKVALLERYGLPFFIRKHRKRKAFLMGVLLCIGLLFFYSSYIWDIHFEGNEKWTDQTLLEFLDTKDVSPAMPKRRVDCSRIVKDVRARYDDIVWVSASIDGSRLRIQIKENEDTFREEETKGVPSGETMESTAAGGDKDHPTDLVASQDGVITSIITRSGVPMVHEGDEVKKGDLLVSGRVEVKNDAGEVVGYQYQQSDADIYADTRMTYQDQIPLTYQKKKYDPYKQRRLWYIRLGSFRISAGTLSHDFSKWETYTQEHQLRLGENFYLPVDYGMVSVKSYETEEKKYPKEELQKILTQNFVLFSKELEEKGIQICENSVKIHVYKNSASAAGTLYLNQKITETADTEILTMERNEQDESNGTGG</sequence>
<gene>
    <name evidence="3" type="ORF">EBB54_09385</name>
</gene>
<reference evidence="3" key="1">
    <citation type="submission" date="2018-10" db="EMBL/GenBank/DDBJ databases">
        <title>Schaedlerella arabinophila gen. nov. sp. nov., isolated from the mouse intestinal tract and comparative analysis with the genome of the closely related altered Schaedler flora strain ASF502.</title>
        <authorList>
            <person name="Miyake S."/>
            <person name="Soh M."/>
            <person name="Seedorf H."/>
        </authorList>
    </citation>
    <scope>NUCLEOTIDE SEQUENCE [LARGE SCALE GENOMIC DNA]</scope>
    <source>
        <strain evidence="3">DSM 106076</strain>
    </source>
</reference>
<comment type="caution">
    <text evidence="3">The sequence shown here is derived from an EMBL/GenBank/DDBJ whole genome shotgun (WGS) entry which is preliminary data.</text>
</comment>
<keyword evidence="2" id="KW-0812">Transmembrane</keyword>
<proteinExistence type="predicted"/>
<evidence type="ECO:0000256" key="1">
    <source>
        <dbReference type="SAM" id="MobiDB-lite"/>
    </source>
</evidence>
<dbReference type="InterPro" id="IPR010690">
    <property type="entry name" value="YqfD"/>
</dbReference>
<accession>A0A426DRB0</accession>
<name>A0A426DRB0_9FIRM</name>